<sequence length="718" mass="75823">MRTGFRCGNRWRRGRCGAGILPPPGKRVGMDLFIEDGAYTTVASACAMLVVLSLLFSSSLAIWSASRAGDVQVGADATALAGENVVSSYHTAATVLDACALSLGLAGFTMTGAGMVGLFVPGGQGLARETLDAAMRVFDMRDSFISSASSGLKRVEGSLPFLIAANAARACDAQGSESVGYRGTAFAVPTTSASEFPAMEGEGIDTEGLEQACGGLEETAAELERISEEAATRKEEAWLADCGAPGRNMQERAGSLSGLSAAENPDFASSITWNPECALARARAYYRWRCENDKPEGSSVEARADAAARRAFYRYALGHLDGARVVDDGGEAYTTLEFLPRNSDDVRGTLLYTEEAWPTSMEEHGRTLHFDESCPGARGALRAPASLASLDNGAILECPTCCFGVDDLGRAPAASTSIDNGFEYHLRAFTKALREYLEAKGRQNEAEAAARGDAERAADAFDRAMATLEGKRPRIAPPGRFGCVSFVLSSEYATPDALETSFAASPDVSRRGAMAAAVLAPDGISEGGGVLSGFFSSLQERVGSDGVVGLMDGVLDLWGKLLVSYGDAGRGLEEAFDELMRGLDSQGLGSVGSWLGDRLTGVVRALDMQPVDMRPRKPVLVDSSDVLARSDVPALVDGQTALRELSKVDLDFEGMARAVGYDLGERMTSLEIILAEVRLPSGRVVPITLRVRDLLEGRGMGNVGTEGGRVRRRGPGDS</sequence>
<keyword evidence="1" id="KW-1133">Transmembrane helix</keyword>
<dbReference type="EMBL" id="CABWIC010000030">
    <property type="protein sequence ID" value="VWM01453.1"/>
    <property type="molecule type" value="Genomic_DNA"/>
</dbReference>
<organism evidence="2 3">
    <name type="scientific">Collinsella intestinalis</name>
    <dbReference type="NCBI Taxonomy" id="147207"/>
    <lineage>
        <taxon>Bacteria</taxon>
        <taxon>Bacillati</taxon>
        <taxon>Actinomycetota</taxon>
        <taxon>Coriobacteriia</taxon>
        <taxon>Coriobacteriales</taxon>
        <taxon>Coriobacteriaceae</taxon>
        <taxon>Collinsella</taxon>
    </lineage>
</organism>
<keyword evidence="1" id="KW-0472">Membrane</keyword>
<dbReference type="AlphaFoldDB" id="A0A5K1JC30"/>
<gene>
    <name evidence="2" type="ORF">JKKLCJKK_01297</name>
</gene>
<protein>
    <submittedName>
        <fullName evidence="2">Uncharacterized protein</fullName>
    </submittedName>
</protein>
<dbReference type="Proteomes" id="UP000405524">
    <property type="component" value="Unassembled WGS sequence"/>
</dbReference>
<keyword evidence="1" id="KW-0812">Transmembrane</keyword>
<evidence type="ECO:0000313" key="3">
    <source>
        <dbReference type="Proteomes" id="UP000405524"/>
    </source>
</evidence>
<name>A0A5K1JC30_9ACTN</name>
<feature type="transmembrane region" description="Helical" evidence="1">
    <location>
        <begin position="37"/>
        <end position="63"/>
    </location>
</feature>
<proteinExistence type="predicted"/>
<evidence type="ECO:0000256" key="1">
    <source>
        <dbReference type="SAM" id="Phobius"/>
    </source>
</evidence>
<evidence type="ECO:0000313" key="2">
    <source>
        <dbReference type="EMBL" id="VWM01453.1"/>
    </source>
</evidence>
<reference evidence="2 3" key="1">
    <citation type="submission" date="2019-10" db="EMBL/GenBank/DDBJ databases">
        <authorList>
            <person name="Wolf R A."/>
        </authorList>
    </citation>
    <scope>NUCLEOTIDE SEQUENCE [LARGE SCALE GENOMIC DNA]</scope>
    <source>
        <strain evidence="2">Collinsella_intestinalis_DSM_13632</strain>
    </source>
</reference>
<accession>A0A5K1JC30</accession>